<dbReference type="EC" id="3.1.26.4" evidence="13"/>
<feature type="domain" description="RNase H type-2" evidence="14">
    <location>
        <begin position="13"/>
        <end position="204"/>
    </location>
</feature>
<evidence type="ECO:0000256" key="11">
    <source>
        <dbReference type="ARBA" id="ARBA00023211"/>
    </source>
</evidence>
<evidence type="ECO:0000256" key="5">
    <source>
        <dbReference type="ARBA" id="ARBA00007383"/>
    </source>
</evidence>
<dbReference type="PANTHER" id="PTHR10954">
    <property type="entry name" value="RIBONUCLEASE H2 SUBUNIT A"/>
    <property type="match status" value="1"/>
</dbReference>
<evidence type="ECO:0000256" key="12">
    <source>
        <dbReference type="PROSITE-ProRule" id="PRU01319"/>
    </source>
</evidence>
<sequence length="206" mass="23332">MLDFEKQYWTDHPIILGVDEVGRGCCAGPLVVCAVILPQNYTHPQIVDSKRLTPKQRAELFTIIQRDALFYHYEFISAQEVDALNPKKASQIGMQRCVIALAQKIKIDLVLTDFEPIQTNIPQINLIHGDNLSISIAAASIMAKVIRDNYMIDLHTTYPAYGFDQHKGYVTQKHIQAIKEHGVISDVHRMSYKNVQACLVKQPMSK</sequence>
<evidence type="ECO:0000256" key="4">
    <source>
        <dbReference type="ARBA" id="ARBA00004496"/>
    </source>
</evidence>
<feature type="binding site" evidence="12">
    <location>
        <position position="113"/>
    </location>
    <ligand>
        <name>a divalent metal cation</name>
        <dbReference type="ChEBI" id="CHEBI:60240"/>
    </ligand>
</feature>
<evidence type="ECO:0000256" key="6">
    <source>
        <dbReference type="ARBA" id="ARBA00022490"/>
    </source>
</evidence>
<feature type="binding site" evidence="12">
    <location>
        <position position="20"/>
    </location>
    <ligand>
        <name>a divalent metal cation</name>
        <dbReference type="ChEBI" id="CHEBI:60240"/>
    </ligand>
</feature>
<evidence type="ECO:0000313" key="16">
    <source>
        <dbReference type="Proteomes" id="UP001208245"/>
    </source>
</evidence>
<dbReference type="CDD" id="cd07182">
    <property type="entry name" value="RNase_HII_bacteria_HII_like"/>
    <property type="match status" value="1"/>
</dbReference>
<keyword evidence="7 12" id="KW-0540">Nuclease</keyword>
<comment type="cofactor">
    <cofactor evidence="12">
        <name>Mn(2+)</name>
        <dbReference type="ChEBI" id="CHEBI:29035"/>
    </cofactor>
    <cofactor evidence="12">
        <name>Mg(2+)</name>
        <dbReference type="ChEBI" id="CHEBI:18420"/>
    </cofactor>
    <text evidence="12">Manganese or magnesium. Binds 1 divalent metal ion per monomer in the absence of substrate. May bind a second metal ion after substrate binding.</text>
</comment>
<reference evidence="15 16" key="1">
    <citation type="journal article" date="2020" name="Int. J. Syst. Evol. Microbiol.">
        <title>Ureaplasma miroungigenitalium sp. nov. isolated from northern elephant seals (Mirounga angustirostris) and Ureaplasma zalophigenitalium sp. nov. isolated from California sea lions (Zalophus californianus).</title>
        <authorList>
            <person name="Volokhov D.V."/>
            <person name="Gulland F.M."/>
            <person name="Gao Y."/>
            <person name="Chizhikov V.E."/>
        </authorList>
    </citation>
    <scope>NUCLEOTIDE SEQUENCE [LARGE SCALE GENOMIC DNA]</scope>
    <source>
        <strain evidence="15 16">ES3182-GEN</strain>
    </source>
</reference>
<keyword evidence="9 12" id="KW-0255">Endonuclease</keyword>
<evidence type="ECO:0000259" key="14">
    <source>
        <dbReference type="PROSITE" id="PS51975"/>
    </source>
</evidence>
<comment type="similarity">
    <text evidence="5 13">Belongs to the RNase HII family.</text>
</comment>
<dbReference type="EMBL" id="JAOXHL010000002">
    <property type="protein sequence ID" value="MCV3728517.1"/>
    <property type="molecule type" value="Genomic_DNA"/>
</dbReference>
<keyword evidence="11" id="KW-0464">Manganese</keyword>
<feature type="binding site" evidence="12">
    <location>
        <position position="19"/>
    </location>
    <ligand>
        <name>a divalent metal cation</name>
        <dbReference type="ChEBI" id="CHEBI:60240"/>
    </ligand>
</feature>
<dbReference type="InterPro" id="IPR012337">
    <property type="entry name" value="RNaseH-like_sf"/>
</dbReference>
<keyword evidence="6" id="KW-0963">Cytoplasm</keyword>
<comment type="function">
    <text evidence="3 13">Endonuclease that specifically degrades the RNA of RNA-DNA hybrids.</text>
</comment>
<evidence type="ECO:0000256" key="1">
    <source>
        <dbReference type="ARBA" id="ARBA00000077"/>
    </source>
</evidence>
<comment type="subcellular location">
    <subcellularLocation>
        <location evidence="4">Cytoplasm</location>
    </subcellularLocation>
</comment>
<accession>A0ABT3BNC6</accession>
<evidence type="ECO:0000313" key="15">
    <source>
        <dbReference type="EMBL" id="MCV3728517.1"/>
    </source>
</evidence>
<evidence type="ECO:0000256" key="2">
    <source>
        <dbReference type="ARBA" id="ARBA00001946"/>
    </source>
</evidence>
<dbReference type="GO" id="GO:0004523">
    <property type="term" value="F:RNA-DNA hybrid ribonuclease activity"/>
    <property type="evidence" value="ECO:0007669"/>
    <property type="project" value="UniProtKB-EC"/>
</dbReference>
<dbReference type="Pfam" id="PF01351">
    <property type="entry name" value="RNase_HII"/>
    <property type="match status" value="1"/>
</dbReference>
<dbReference type="InterPro" id="IPR036397">
    <property type="entry name" value="RNaseH_sf"/>
</dbReference>
<organism evidence="15 16">
    <name type="scientific">Ureaplasma miroungigenitalium</name>
    <dbReference type="NCBI Taxonomy" id="1042321"/>
    <lineage>
        <taxon>Bacteria</taxon>
        <taxon>Bacillati</taxon>
        <taxon>Mycoplasmatota</taxon>
        <taxon>Mycoplasmoidales</taxon>
        <taxon>Mycoplasmoidaceae</taxon>
        <taxon>Ureaplasma</taxon>
    </lineage>
</organism>
<evidence type="ECO:0000256" key="9">
    <source>
        <dbReference type="ARBA" id="ARBA00022759"/>
    </source>
</evidence>
<comment type="caution">
    <text evidence="15">The sequence shown here is derived from an EMBL/GenBank/DDBJ whole genome shotgun (WGS) entry which is preliminary data.</text>
</comment>
<dbReference type="InterPro" id="IPR024567">
    <property type="entry name" value="RNase_HII/HIII_dom"/>
</dbReference>
<dbReference type="Proteomes" id="UP001208245">
    <property type="component" value="Unassembled WGS sequence"/>
</dbReference>
<keyword evidence="8 12" id="KW-0479">Metal-binding</keyword>
<keyword evidence="16" id="KW-1185">Reference proteome</keyword>
<dbReference type="NCBIfam" id="NF000595">
    <property type="entry name" value="PRK00015.1-3"/>
    <property type="match status" value="1"/>
</dbReference>
<evidence type="ECO:0000256" key="13">
    <source>
        <dbReference type="RuleBase" id="RU003515"/>
    </source>
</evidence>
<dbReference type="InterPro" id="IPR022898">
    <property type="entry name" value="RNase_HII"/>
</dbReference>
<comment type="cofactor">
    <cofactor evidence="2">
        <name>Mg(2+)</name>
        <dbReference type="ChEBI" id="CHEBI:18420"/>
    </cofactor>
</comment>
<comment type="catalytic activity">
    <reaction evidence="1 12 13">
        <text>Endonucleolytic cleavage to 5'-phosphomonoester.</text>
        <dbReference type="EC" id="3.1.26.4"/>
    </reaction>
</comment>
<dbReference type="InterPro" id="IPR001352">
    <property type="entry name" value="RNase_HII/HIII"/>
</dbReference>
<dbReference type="RefSeq" id="WP_263821834.1">
    <property type="nucleotide sequence ID" value="NZ_JAOXHK010000006.1"/>
</dbReference>
<keyword evidence="10 12" id="KW-0378">Hydrolase</keyword>
<gene>
    <name evidence="15" type="ORF">OF376_01905</name>
</gene>
<dbReference type="Gene3D" id="3.30.420.10">
    <property type="entry name" value="Ribonuclease H-like superfamily/Ribonuclease H"/>
    <property type="match status" value="1"/>
</dbReference>
<dbReference type="PROSITE" id="PS51975">
    <property type="entry name" value="RNASE_H_2"/>
    <property type="match status" value="1"/>
</dbReference>
<name>A0ABT3BNC6_9BACT</name>
<dbReference type="SUPFAM" id="SSF53098">
    <property type="entry name" value="Ribonuclease H-like"/>
    <property type="match status" value="1"/>
</dbReference>
<evidence type="ECO:0000256" key="7">
    <source>
        <dbReference type="ARBA" id="ARBA00022722"/>
    </source>
</evidence>
<proteinExistence type="inferred from homology"/>
<evidence type="ECO:0000256" key="10">
    <source>
        <dbReference type="ARBA" id="ARBA00022801"/>
    </source>
</evidence>
<evidence type="ECO:0000256" key="3">
    <source>
        <dbReference type="ARBA" id="ARBA00004065"/>
    </source>
</evidence>
<protein>
    <recommendedName>
        <fullName evidence="13">Ribonuclease</fullName>
        <ecNumber evidence="13">3.1.26.4</ecNumber>
    </recommendedName>
</protein>
<evidence type="ECO:0000256" key="8">
    <source>
        <dbReference type="ARBA" id="ARBA00022723"/>
    </source>
</evidence>
<dbReference type="PANTHER" id="PTHR10954:SF18">
    <property type="entry name" value="RIBONUCLEASE HII"/>
    <property type="match status" value="1"/>
</dbReference>